<dbReference type="InterPro" id="IPR015424">
    <property type="entry name" value="PyrdxlP-dep_Trfase"/>
</dbReference>
<dbReference type="AlphaFoldDB" id="W1YG08"/>
<gene>
    <name evidence="3" type="ORF">Q604_UNBC05981G0001</name>
</gene>
<name>W1YG08_9ZZZZ</name>
<dbReference type="InterPro" id="IPR015421">
    <property type="entry name" value="PyrdxlP-dep_Trfase_major"/>
</dbReference>
<dbReference type="Gene3D" id="3.40.640.10">
    <property type="entry name" value="Type I PLP-dependent aspartate aminotransferase-like (Major domain)"/>
    <property type="match status" value="1"/>
</dbReference>
<feature type="non-terminal residue" evidence="3">
    <location>
        <position position="1"/>
    </location>
</feature>
<feature type="non-terminal residue" evidence="3">
    <location>
        <position position="69"/>
    </location>
</feature>
<dbReference type="SUPFAM" id="SSF53383">
    <property type="entry name" value="PLP-dependent transferases"/>
    <property type="match status" value="1"/>
</dbReference>
<comment type="caution">
    <text evidence="3">The sequence shown here is derived from an EMBL/GenBank/DDBJ whole genome shotgun (WGS) entry which is preliminary data.</text>
</comment>
<evidence type="ECO:0000256" key="1">
    <source>
        <dbReference type="ARBA" id="ARBA00022898"/>
    </source>
</evidence>
<dbReference type="Pfam" id="PF00266">
    <property type="entry name" value="Aminotran_5"/>
    <property type="match status" value="1"/>
</dbReference>
<protein>
    <submittedName>
        <fullName evidence="3">Cysteine desulfurase</fullName>
    </submittedName>
</protein>
<proteinExistence type="predicted"/>
<dbReference type="PANTHER" id="PTHR43586">
    <property type="entry name" value="CYSTEINE DESULFURASE"/>
    <property type="match status" value="1"/>
</dbReference>
<reference evidence="3" key="1">
    <citation type="submission" date="2013-12" db="EMBL/GenBank/DDBJ databases">
        <title>A Varibaculum cambriense genome reconstructed from a premature infant gut community with otherwise low bacterial novelty that shifts toward anaerobic metabolism during the third week of life.</title>
        <authorList>
            <person name="Brown C.T."/>
            <person name="Sharon I."/>
            <person name="Thomas B.C."/>
            <person name="Castelle C.J."/>
            <person name="Morowitz M.J."/>
            <person name="Banfield J.F."/>
        </authorList>
    </citation>
    <scope>NUCLEOTIDE SEQUENCE</scope>
</reference>
<dbReference type="EMBL" id="AZMM01005981">
    <property type="protein sequence ID" value="ETJ40114.1"/>
    <property type="molecule type" value="Genomic_DNA"/>
</dbReference>
<keyword evidence="1" id="KW-0663">Pyridoxal phosphate</keyword>
<dbReference type="PANTHER" id="PTHR43586:SF8">
    <property type="entry name" value="CYSTEINE DESULFURASE 1, CHLOROPLASTIC"/>
    <property type="match status" value="1"/>
</dbReference>
<evidence type="ECO:0000313" key="3">
    <source>
        <dbReference type="EMBL" id="ETJ40114.1"/>
    </source>
</evidence>
<feature type="domain" description="Aminotransferase class V" evidence="2">
    <location>
        <begin position="1"/>
        <end position="64"/>
    </location>
</feature>
<accession>W1YG08</accession>
<evidence type="ECO:0000259" key="2">
    <source>
        <dbReference type="Pfam" id="PF00266"/>
    </source>
</evidence>
<dbReference type="InterPro" id="IPR000192">
    <property type="entry name" value="Aminotrans_V_dom"/>
</dbReference>
<organism evidence="3">
    <name type="scientific">human gut metagenome</name>
    <dbReference type="NCBI Taxonomy" id="408170"/>
    <lineage>
        <taxon>unclassified sequences</taxon>
        <taxon>metagenomes</taxon>
        <taxon>organismal metagenomes</taxon>
    </lineage>
</organism>
<sequence>FTRNSTESMNLIAHSYGLHNVKKGDKIVITVAEHHANLVTWQYVAEQTGATLEYMYLDEHGHLKDGEIN</sequence>